<dbReference type="EMBL" id="MCGN01000005">
    <property type="protein sequence ID" value="ORY96275.1"/>
    <property type="molecule type" value="Genomic_DNA"/>
</dbReference>
<dbReference type="InterPro" id="IPR000719">
    <property type="entry name" value="Prot_kinase_dom"/>
</dbReference>
<dbReference type="SMART" id="SM00220">
    <property type="entry name" value="S_TKc"/>
    <property type="match status" value="1"/>
</dbReference>
<accession>A0A1X2HBT9</accession>
<evidence type="ECO:0000256" key="6">
    <source>
        <dbReference type="PROSITE-ProRule" id="PRU10141"/>
    </source>
</evidence>
<dbReference type="GO" id="GO:0005524">
    <property type="term" value="F:ATP binding"/>
    <property type="evidence" value="ECO:0007669"/>
    <property type="project" value="UniProtKB-UniRule"/>
</dbReference>
<feature type="binding site" evidence="6">
    <location>
        <position position="115"/>
    </location>
    <ligand>
        <name>ATP</name>
        <dbReference type="ChEBI" id="CHEBI:30616"/>
    </ligand>
</feature>
<comment type="caution">
    <text evidence="9">The sequence shown here is derived from an EMBL/GenBank/DDBJ whole genome shotgun (WGS) entry which is preliminary data.</text>
</comment>
<feature type="compositionally biased region" description="Polar residues" evidence="7">
    <location>
        <begin position="615"/>
        <end position="634"/>
    </location>
</feature>
<sequence>MQSSHETTYDGVYEVRASVTPTVCHKGMVSSMRRSLFFHTEATQPSQSIPTSPPSTTRRSSHHPPKKLKKEYPPSADTLLNGIGEYLFIDQLGRGKFSRVVLAQHYHTGERFAIKVIDKRIHEYRVMSRLVREVALMEILDHENVVHLYETYETADSLYLVMEYVPGFNLDEYLQQCGALHEDEARLLFRQIVAAVDYCHRRWVVHRDLKAPNILLSPDGHVRLADFGLGNRFGLQRLKTMCGSLLYYSPEIFTGQRYVGPEVDCWCLGVSLFRMTAGFEPFSQAKSLEELKKNVINGHFPMPDHFSAELKATIRKCLVVDRRKRLGVRQALCDDPWLNDGGRLRDLFDDEVDSSGDEQQNIRHYSKWDRERTRRRYLKDMEEEKRRLCYVKKTILYHPINASTYFTSATDNHLHHTYARREEVVQAQEALQKELIKSVRARLQQVQLQPASAARESSPIQRLLGKLKKGEKNTKSKRLKKTTSTMSLSQIYQRVATKDQTLFYTLTPITPPSSDVASLSTLSILTSSSRQQVSAHEYELILLVRNACELLGITFRHETRCKLQCVMTLRNFSLEHTTKHQLEQQRNQRQPLSQHERPDGWLSGLVNRSHHQAPPSANHNQQRRSTPTLTQARSLQQLRHTSLDTMEDHRSSFYTNNSSATSQHRFSRALKRLSMPFQSGNTMLPWSQSLQSSAAVLPQPSSNGVSNNTALLVPANESEEMAAGSTTVFSIEAVLQNDDEDLGSSATAIVYRAMFDVCERMPRRHEFSTDTVFDTVQGGQGISQRRCVDDEVGEEVEAAAASAAAFFRANLA</sequence>
<dbReference type="Proteomes" id="UP000242180">
    <property type="component" value="Unassembled WGS sequence"/>
</dbReference>
<dbReference type="AlphaFoldDB" id="A0A1X2HBT9"/>
<keyword evidence="2" id="KW-0808">Transferase</keyword>
<dbReference type="PROSITE" id="PS50011">
    <property type="entry name" value="PROTEIN_KINASE_DOM"/>
    <property type="match status" value="1"/>
</dbReference>
<dbReference type="FunFam" id="3.30.200.20:FF:000003">
    <property type="entry name" value="Non-specific serine/threonine protein kinase"/>
    <property type="match status" value="1"/>
</dbReference>
<feature type="domain" description="Protein kinase" evidence="8">
    <location>
        <begin position="86"/>
        <end position="338"/>
    </location>
</feature>
<dbReference type="InterPro" id="IPR008271">
    <property type="entry name" value="Ser/Thr_kinase_AS"/>
</dbReference>
<feature type="compositionally biased region" description="Basic residues" evidence="7">
    <location>
        <begin position="59"/>
        <end position="69"/>
    </location>
</feature>
<keyword evidence="3 6" id="KW-0547">Nucleotide-binding</keyword>
<evidence type="ECO:0000256" key="2">
    <source>
        <dbReference type="ARBA" id="ARBA00022679"/>
    </source>
</evidence>
<keyword evidence="10" id="KW-1185">Reference proteome</keyword>
<dbReference type="SUPFAM" id="SSF56112">
    <property type="entry name" value="Protein kinase-like (PK-like)"/>
    <property type="match status" value="1"/>
</dbReference>
<evidence type="ECO:0000256" key="1">
    <source>
        <dbReference type="ARBA" id="ARBA00022527"/>
    </source>
</evidence>
<feature type="compositionally biased region" description="Polar residues" evidence="7">
    <location>
        <begin position="584"/>
        <end position="593"/>
    </location>
</feature>
<dbReference type="PROSITE" id="PS00108">
    <property type="entry name" value="PROTEIN_KINASE_ST"/>
    <property type="match status" value="1"/>
</dbReference>
<dbReference type="CDD" id="cd14003">
    <property type="entry name" value="STKc_AMPK-like"/>
    <property type="match status" value="1"/>
</dbReference>
<dbReference type="InterPro" id="IPR017441">
    <property type="entry name" value="Protein_kinase_ATP_BS"/>
</dbReference>
<keyword evidence="5 6" id="KW-0067">ATP-binding</keyword>
<organism evidence="9 10">
    <name type="scientific">Syncephalastrum racemosum</name>
    <name type="common">Filamentous fungus</name>
    <dbReference type="NCBI Taxonomy" id="13706"/>
    <lineage>
        <taxon>Eukaryota</taxon>
        <taxon>Fungi</taxon>
        <taxon>Fungi incertae sedis</taxon>
        <taxon>Mucoromycota</taxon>
        <taxon>Mucoromycotina</taxon>
        <taxon>Mucoromycetes</taxon>
        <taxon>Mucorales</taxon>
        <taxon>Syncephalastraceae</taxon>
        <taxon>Syncephalastrum</taxon>
    </lineage>
</organism>
<dbReference type="PROSITE" id="PS00107">
    <property type="entry name" value="PROTEIN_KINASE_ATP"/>
    <property type="match status" value="1"/>
</dbReference>
<proteinExistence type="predicted"/>
<dbReference type="FunFam" id="1.10.510.10:FF:000571">
    <property type="entry name" value="Maternal embryonic leucine zipper kinase"/>
    <property type="match status" value="1"/>
</dbReference>
<gene>
    <name evidence="9" type="ORF">BCR43DRAFT_563629</name>
</gene>
<feature type="compositionally biased region" description="Low complexity" evidence="7">
    <location>
        <begin position="43"/>
        <end position="58"/>
    </location>
</feature>
<dbReference type="GO" id="GO:0005737">
    <property type="term" value="C:cytoplasm"/>
    <property type="evidence" value="ECO:0007669"/>
    <property type="project" value="TreeGrafter"/>
</dbReference>
<dbReference type="InParanoid" id="A0A1X2HBT9"/>
<evidence type="ECO:0000256" key="7">
    <source>
        <dbReference type="SAM" id="MobiDB-lite"/>
    </source>
</evidence>
<evidence type="ECO:0000256" key="5">
    <source>
        <dbReference type="ARBA" id="ARBA00022840"/>
    </source>
</evidence>
<evidence type="ECO:0000313" key="9">
    <source>
        <dbReference type="EMBL" id="ORY96275.1"/>
    </source>
</evidence>
<evidence type="ECO:0000259" key="8">
    <source>
        <dbReference type="PROSITE" id="PS50011"/>
    </source>
</evidence>
<evidence type="ECO:0000256" key="3">
    <source>
        <dbReference type="ARBA" id="ARBA00022741"/>
    </source>
</evidence>
<dbReference type="InterPro" id="IPR011009">
    <property type="entry name" value="Kinase-like_dom_sf"/>
</dbReference>
<dbReference type="Pfam" id="PF00069">
    <property type="entry name" value="Pkinase"/>
    <property type="match status" value="1"/>
</dbReference>
<keyword evidence="1" id="KW-0723">Serine/threonine-protein kinase</keyword>
<dbReference type="GO" id="GO:0004674">
    <property type="term" value="F:protein serine/threonine kinase activity"/>
    <property type="evidence" value="ECO:0007669"/>
    <property type="project" value="UniProtKB-KW"/>
</dbReference>
<evidence type="ECO:0000313" key="10">
    <source>
        <dbReference type="Proteomes" id="UP000242180"/>
    </source>
</evidence>
<dbReference type="STRING" id="13706.A0A1X2HBT9"/>
<dbReference type="PANTHER" id="PTHR24346">
    <property type="entry name" value="MAP/MICROTUBULE AFFINITY-REGULATING KINASE"/>
    <property type="match status" value="1"/>
</dbReference>
<keyword evidence="4 9" id="KW-0418">Kinase</keyword>
<dbReference type="PANTHER" id="PTHR24346:SF30">
    <property type="entry name" value="MATERNAL EMBRYONIC LEUCINE ZIPPER KINASE"/>
    <property type="match status" value="1"/>
</dbReference>
<feature type="region of interest" description="Disordered" evidence="7">
    <location>
        <begin position="40"/>
        <end position="74"/>
    </location>
</feature>
<dbReference type="OrthoDB" id="193931at2759"/>
<feature type="region of interest" description="Disordered" evidence="7">
    <location>
        <begin position="580"/>
        <end position="634"/>
    </location>
</feature>
<dbReference type="GO" id="GO:0035556">
    <property type="term" value="P:intracellular signal transduction"/>
    <property type="evidence" value="ECO:0007669"/>
    <property type="project" value="TreeGrafter"/>
</dbReference>
<dbReference type="Gene3D" id="1.10.510.10">
    <property type="entry name" value="Transferase(Phosphotransferase) domain 1"/>
    <property type="match status" value="1"/>
</dbReference>
<dbReference type="OMA" id="NIRHARY"/>
<name>A0A1X2HBT9_SYNRA</name>
<reference evidence="9 10" key="1">
    <citation type="submission" date="2016-07" db="EMBL/GenBank/DDBJ databases">
        <title>Pervasive Adenine N6-methylation of Active Genes in Fungi.</title>
        <authorList>
            <consortium name="DOE Joint Genome Institute"/>
            <person name="Mondo S.J."/>
            <person name="Dannebaum R.O."/>
            <person name="Kuo R.C."/>
            <person name="Labutti K."/>
            <person name="Haridas S."/>
            <person name="Kuo A."/>
            <person name="Salamov A."/>
            <person name="Ahrendt S.R."/>
            <person name="Lipzen A."/>
            <person name="Sullivan W."/>
            <person name="Andreopoulos W.B."/>
            <person name="Clum A."/>
            <person name="Lindquist E."/>
            <person name="Daum C."/>
            <person name="Ramamoorthy G.K."/>
            <person name="Gryganskyi A."/>
            <person name="Culley D."/>
            <person name="Magnuson J.K."/>
            <person name="James T.Y."/>
            <person name="O'Malley M.A."/>
            <person name="Stajich J.E."/>
            <person name="Spatafora J.W."/>
            <person name="Visel A."/>
            <person name="Grigoriev I.V."/>
        </authorList>
    </citation>
    <scope>NUCLEOTIDE SEQUENCE [LARGE SCALE GENOMIC DNA]</scope>
    <source>
        <strain evidence="9 10">NRRL 2496</strain>
    </source>
</reference>
<protein>
    <submittedName>
        <fullName evidence="9">Kinase-like domain-containing protein</fullName>
    </submittedName>
</protein>
<evidence type="ECO:0000256" key="4">
    <source>
        <dbReference type="ARBA" id="ARBA00022777"/>
    </source>
</evidence>